<proteinExistence type="predicted"/>
<protein>
    <recommendedName>
        <fullName evidence="1">AMP-dependent synthetase/ligase domain-containing protein</fullName>
    </recommendedName>
</protein>
<dbReference type="GO" id="GO:0009366">
    <property type="term" value="C:enterobactin synthetase complex"/>
    <property type="evidence" value="ECO:0007669"/>
    <property type="project" value="TreeGrafter"/>
</dbReference>
<sequence length="491" mass="54304">MKSAAENVYTQFELSVAKHPDRIALDSDKQQLSYRTLYHSVEQLAAVLSEQGVTQQDVVLVKLERSIEFITVVLALLRVGATYLPVSNKLNESDLSFMLQETQARFVICTDVTSLPGMGIEVLDIVDMLAQQPTQPAPRVIRNREACAYIMYTSGSTGRPKGVRVPDRAIQRLVIDSDYIQVTPEDAIYMTADISFDAATFEIWGALLNGARLIIDGAEFSPTRFMRNVAAKEATIAWLTSGLFHMLGANRPEVFQPLRAILAGGDVLSSAVIRSVLGTCPGLTVINGYGPTENTTFTCCYVMDDVTLPQDNVPIGYPISGTHIAILDDDLEHVTDGEAGILYTYGDGVALGYVGDRDKDNAFFYHEKISSGLIYRTGDKVKRVNGKIHFLGREDNLVKVRGYRVSMEFVTEKLYQLDYIENAFVHLIKDHAGNNALCAKVTTKKPVSSKLIKQDLATMISPYMVPDIIEVKEKFSLNKNGKIAKNQLIEV</sequence>
<dbReference type="EMBL" id="LFZX01000250">
    <property type="protein sequence ID" value="KNC65640.1"/>
    <property type="molecule type" value="Genomic_DNA"/>
</dbReference>
<feature type="domain" description="AMP-dependent synthetase/ligase" evidence="1">
    <location>
        <begin position="12"/>
        <end position="353"/>
    </location>
</feature>
<dbReference type="OrthoDB" id="9757559at2"/>
<dbReference type="GO" id="GO:0005829">
    <property type="term" value="C:cytosol"/>
    <property type="evidence" value="ECO:0007669"/>
    <property type="project" value="TreeGrafter"/>
</dbReference>
<reference evidence="3" key="1">
    <citation type="submission" date="2015-07" db="EMBL/GenBank/DDBJ databases">
        <title>Draft genome sequence of a Pseudoalteromonas rubra strain, OCN096, isolated from Kaneohe Bay, Oahu, Hawaii.</title>
        <authorList>
            <person name="Beurmann S."/>
            <person name="Ushijima B."/>
            <person name="Belcaid M."/>
            <person name="Callahan S.M."/>
            <person name="Aeby G.S."/>
        </authorList>
    </citation>
    <scope>NUCLEOTIDE SEQUENCE [LARGE SCALE GENOMIC DNA]</scope>
    <source>
        <strain evidence="3">OCN096</strain>
    </source>
</reference>
<dbReference type="Pfam" id="PF00501">
    <property type="entry name" value="AMP-binding"/>
    <property type="match status" value="1"/>
</dbReference>
<dbReference type="Proteomes" id="UP000036850">
    <property type="component" value="Unassembled WGS sequence"/>
</dbReference>
<dbReference type="PANTHER" id="PTHR45527:SF1">
    <property type="entry name" value="FATTY ACID SYNTHASE"/>
    <property type="match status" value="1"/>
</dbReference>
<dbReference type="SUPFAM" id="SSF56801">
    <property type="entry name" value="Acetyl-CoA synthetase-like"/>
    <property type="match status" value="1"/>
</dbReference>
<dbReference type="AlphaFoldDB" id="A0A0L0EMQ1"/>
<dbReference type="GO" id="GO:0009239">
    <property type="term" value="P:enterobactin biosynthetic process"/>
    <property type="evidence" value="ECO:0007669"/>
    <property type="project" value="TreeGrafter"/>
</dbReference>
<organism evidence="2 3">
    <name type="scientific">Pseudoalteromonas rubra</name>
    <dbReference type="NCBI Taxonomy" id="43658"/>
    <lineage>
        <taxon>Bacteria</taxon>
        <taxon>Pseudomonadati</taxon>
        <taxon>Pseudomonadota</taxon>
        <taxon>Gammaproteobacteria</taxon>
        <taxon>Alteromonadales</taxon>
        <taxon>Pseudoalteromonadaceae</taxon>
        <taxon>Pseudoalteromonas</taxon>
    </lineage>
</organism>
<comment type="caution">
    <text evidence="2">The sequence shown here is derived from an EMBL/GenBank/DDBJ whole genome shotgun (WGS) entry which is preliminary data.</text>
</comment>
<dbReference type="GO" id="GO:0043041">
    <property type="term" value="P:amino acid activation for nonribosomal peptide biosynthetic process"/>
    <property type="evidence" value="ECO:0007669"/>
    <property type="project" value="TreeGrafter"/>
</dbReference>
<evidence type="ECO:0000313" key="2">
    <source>
        <dbReference type="EMBL" id="KNC65640.1"/>
    </source>
</evidence>
<accession>A0A0L0EMQ1</accession>
<dbReference type="Gene3D" id="3.30.300.30">
    <property type="match status" value="1"/>
</dbReference>
<dbReference type="PATRIC" id="fig|43658.6.peg.2713"/>
<dbReference type="PANTHER" id="PTHR45527">
    <property type="entry name" value="NONRIBOSOMAL PEPTIDE SYNTHETASE"/>
    <property type="match status" value="1"/>
</dbReference>
<dbReference type="InterPro" id="IPR000873">
    <property type="entry name" value="AMP-dep_synth/lig_dom"/>
</dbReference>
<name>A0A0L0EMQ1_9GAMM</name>
<evidence type="ECO:0000313" key="3">
    <source>
        <dbReference type="Proteomes" id="UP000036850"/>
    </source>
</evidence>
<dbReference type="InterPro" id="IPR020845">
    <property type="entry name" value="AMP-binding_CS"/>
</dbReference>
<dbReference type="GO" id="GO:0047527">
    <property type="term" value="F:2,3-dihydroxybenzoate-serine ligase activity"/>
    <property type="evidence" value="ECO:0007669"/>
    <property type="project" value="TreeGrafter"/>
</dbReference>
<dbReference type="InterPro" id="IPR042099">
    <property type="entry name" value="ANL_N_sf"/>
</dbReference>
<dbReference type="Gene3D" id="3.40.50.12780">
    <property type="entry name" value="N-terminal domain of ligase-like"/>
    <property type="match status" value="1"/>
</dbReference>
<dbReference type="InterPro" id="IPR045851">
    <property type="entry name" value="AMP-bd_C_sf"/>
</dbReference>
<gene>
    <name evidence="2" type="ORF">AC626_21905</name>
</gene>
<dbReference type="PROSITE" id="PS00455">
    <property type="entry name" value="AMP_BINDING"/>
    <property type="match status" value="1"/>
</dbReference>
<evidence type="ECO:0000259" key="1">
    <source>
        <dbReference type="Pfam" id="PF00501"/>
    </source>
</evidence>
<dbReference type="GO" id="GO:0031177">
    <property type="term" value="F:phosphopantetheine binding"/>
    <property type="evidence" value="ECO:0007669"/>
    <property type="project" value="TreeGrafter"/>
</dbReference>